<dbReference type="EMBL" id="CAKOGL010000027">
    <property type="protein sequence ID" value="CAH2104794.1"/>
    <property type="molecule type" value="Genomic_DNA"/>
</dbReference>
<dbReference type="AlphaFoldDB" id="A0AAU9UYS5"/>
<keyword evidence="3" id="KW-1185">Reference proteome</keyword>
<feature type="region of interest" description="Disordered" evidence="1">
    <location>
        <begin position="1"/>
        <end position="21"/>
    </location>
</feature>
<reference evidence="2" key="1">
    <citation type="submission" date="2022-03" db="EMBL/GenBank/DDBJ databases">
        <authorList>
            <person name="Tunstrom K."/>
        </authorList>
    </citation>
    <scope>NUCLEOTIDE SEQUENCE</scope>
</reference>
<gene>
    <name evidence="2" type="ORF">EEDITHA_LOCUS19130</name>
</gene>
<protein>
    <submittedName>
        <fullName evidence="2">Uncharacterized protein</fullName>
    </submittedName>
</protein>
<evidence type="ECO:0000256" key="1">
    <source>
        <dbReference type="SAM" id="MobiDB-lite"/>
    </source>
</evidence>
<name>A0AAU9UYS5_EUPED</name>
<evidence type="ECO:0000313" key="2">
    <source>
        <dbReference type="EMBL" id="CAH2104794.1"/>
    </source>
</evidence>
<comment type="caution">
    <text evidence="2">The sequence shown here is derived from an EMBL/GenBank/DDBJ whole genome shotgun (WGS) entry which is preliminary data.</text>
</comment>
<sequence>MDVAQQEPTNVNPIPTTSKQTVNEQIYASLATSPSILYNEDEIQPEVAQKETSVSPAMILTTSYATTERSTIQEAHTVRSFANPSKSNETNTDNDQTVINFPKVVSIKSPQPLQFITNKDRMLKNKQHSEILTDTPMK</sequence>
<evidence type="ECO:0000313" key="3">
    <source>
        <dbReference type="Proteomes" id="UP001153954"/>
    </source>
</evidence>
<proteinExistence type="predicted"/>
<organism evidence="2 3">
    <name type="scientific">Euphydryas editha</name>
    <name type="common">Edith's checkerspot</name>
    <dbReference type="NCBI Taxonomy" id="104508"/>
    <lineage>
        <taxon>Eukaryota</taxon>
        <taxon>Metazoa</taxon>
        <taxon>Ecdysozoa</taxon>
        <taxon>Arthropoda</taxon>
        <taxon>Hexapoda</taxon>
        <taxon>Insecta</taxon>
        <taxon>Pterygota</taxon>
        <taxon>Neoptera</taxon>
        <taxon>Endopterygota</taxon>
        <taxon>Lepidoptera</taxon>
        <taxon>Glossata</taxon>
        <taxon>Ditrysia</taxon>
        <taxon>Papilionoidea</taxon>
        <taxon>Nymphalidae</taxon>
        <taxon>Nymphalinae</taxon>
        <taxon>Euphydryas</taxon>
    </lineage>
</organism>
<accession>A0AAU9UYS5</accession>
<dbReference type="Proteomes" id="UP001153954">
    <property type="component" value="Unassembled WGS sequence"/>
</dbReference>